<name>A0A1L3GLG0_9BACT</name>
<evidence type="ECO:0000313" key="2">
    <source>
        <dbReference type="EMBL" id="APG26754.1"/>
    </source>
</evidence>
<dbReference type="STRING" id="1842532.A7E78_02090"/>
<dbReference type="EMBL" id="CP015519">
    <property type="protein sequence ID" value="APG26754.1"/>
    <property type="molecule type" value="Genomic_DNA"/>
</dbReference>
<sequence>MKLFRFALIVLFVCLVPTMVMSQTSTGQWDNLLDVTYRFSWYPQEDLQQLLAEKGAEYGQTLEGYRDQLRQDLQIETGAEGRIVGQVTAEGQQWKKFYHLSLAEFCLYLSNGEGVQLENAQAVMGVLSGKAQQSDVAFWLYLYSAYQQMLAKDARGFSNAVYDLWQNVVLKLEVDNLRIQREIGKAGFVKSLPYLYENVAHLIIRRAIVEEQIPGLSPLGVIILSIEDKLTVENGYRTVVEATVERMRGLNSDNYNLNFAVAFLEAIASRNAFEGEQNPDLLVAKYQRAEAFYRLAWEWADSRKGKAAVLSQHMSFSTYVTRRLSDSADSLAADPFFSDLPSAADRQLDQAIDLYKELADPRVQEGEFISAGFYERTNYLAAMHKLWDSTAKLGIMLSGYYESTRQAVLHGQLFPAESPLLKYLALFEEHAVNDSDIVPDNAYFLAAYAAGELADLYRKLGDYSTGSQASELFFAYQLQAVELFPIDIVGILQLAYQANQDGRVEDYFHYSNQIGQRLQDLAVGHQGSASGSGDYTTIVGHMYNDIPQVMANAYSLVNFIQEAGGTEEGMYRKALAMNRVLQTVENKTSDDFLERLMLALGQADFSEGVIALDPKMGEDVPPAEFAKIQGILSEVSGYRFNRIKNELYASLSSPMHKVLRNLFHEVPYEEHQYPKLLKAVHPGS</sequence>
<dbReference type="KEGG" id="pef:A7E78_02090"/>
<keyword evidence="3" id="KW-1185">Reference proteome</keyword>
<keyword evidence="1" id="KW-0732">Signal</keyword>
<feature type="chain" id="PRO_5012114560" evidence="1">
    <location>
        <begin position="23"/>
        <end position="684"/>
    </location>
</feature>
<dbReference type="OrthoDB" id="5404906at2"/>
<protein>
    <submittedName>
        <fullName evidence="2">Uncharacterized protein</fullName>
    </submittedName>
</protein>
<evidence type="ECO:0000256" key="1">
    <source>
        <dbReference type="SAM" id="SignalP"/>
    </source>
</evidence>
<reference evidence="2 3" key="1">
    <citation type="journal article" date="2017" name="Genome Announc.">
        <title>Complete Genome Sequences of Two Acetylene-Fermenting Pelobacter acetylenicus Strains.</title>
        <authorList>
            <person name="Sutton J.M."/>
            <person name="Baesman S.M."/>
            <person name="Fierst J.L."/>
            <person name="Poret-Peterson A.T."/>
            <person name="Oremland R.S."/>
            <person name="Dunlap D.S."/>
            <person name="Akob D.M."/>
        </authorList>
    </citation>
    <scope>NUCLEOTIDE SEQUENCE [LARGE SCALE GENOMIC DNA]</scope>
    <source>
        <strain evidence="2 3">SFB93</strain>
    </source>
</reference>
<dbReference type="Proteomes" id="UP000182517">
    <property type="component" value="Chromosome"/>
</dbReference>
<accession>A0A1L3GLG0</accession>
<feature type="signal peptide" evidence="1">
    <location>
        <begin position="1"/>
        <end position="22"/>
    </location>
</feature>
<proteinExistence type="predicted"/>
<organism evidence="2 3">
    <name type="scientific">Syntrophotalea acetylenivorans</name>
    <dbReference type="NCBI Taxonomy" id="1842532"/>
    <lineage>
        <taxon>Bacteria</taxon>
        <taxon>Pseudomonadati</taxon>
        <taxon>Thermodesulfobacteriota</taxon>
        <taxon>Desulfuromonadia</taxon>
        <taxon>Desulfuromonadales</taxon>
        <taxon>Syntrophotaleaceae</taxon>
        <taxon>Syntrophotalea</taxon>
    </lineage>
</organism>
<evidence type="ECO:0000313" key="3">
    <source>
        <dbReference type="Proteomes" id="UP000182517"/>
    </source>
</evidence>
<dbReference type="RefSeq" id="WP_072282714.1">
    <property type="nucleotide sequence ID" value="NZ_CP015519.1"/>
</dbReference>
<gene>
    <name evidence="2" type="ORF">A7E78_02090</name>
</gene>
<dbReference type="AlphaFoldDB" id="A0A1L3GLG0"/>